<proteinExistence type="inferred from homology"/>
<dbReference type="InterPro" id="IPR055063">
    <property type="entry name" value="Rib_mS39_PPR"/>
</dbReference>
<dbReference type="InterPro" id="IPR011990">
    <property type="entry name" value="TPR-like_helical_dom_sf"/>
</dbReference>
<dbReference type="EMBL" id="OE001567">
    <property type="protein sequence ID" value="CAD7457111.1"/>
    <property type="molecule type" value="Genomic_DNA"/>
</dbReference>
<dbReference type="Pfam" id="PF22330">
    <property type="entry name" value="Rib_mS39_PPR"/>
    <property type="match status" value="1"/>
</dbReference>
<comment type="similarity">
    <text evidence="2">Belongs to the mitochondrion-specific ribosomal protein mS39 family.</text>
</comment>
<dbReference type="InterPro" id="IPR002885">
    <property type="entry name" value="PPR_rpt"/>
</dbReference>
<keyword evidence="8" id="KW-0689">Ribosomal protein</keyword>
<dbReference type="FunFam" id="1.25.40.10:FF:001004">
    <property type="entry name" value="Protein PTCD3 homolog, mitochondrial"/>
    <property type="match status" value="1"/>
</dbReference>
<evidence type="ECO:0000256" key="9">
    <source>
        <dbReference type="ARBA" id="ARBA00023128"/>
    </source>
</evidence>
<sequence>MRVSKAKSEKGEGHKEIEKEEQGSERKAKSTENQQKDIKPEEPVLRRSDSISKPRQKGIDPWDLVLRRCSSSSHLKMLKNTVSNQSTSKEDIIIPKRIHRGPTDILRALASTVGRDYTASHYKYHDDPYLIPSSNISKRTFALSKESGRKAAQWIRQEHSKLFQHRHADPPIEAFYPRPVYDENSEVTEDTLKKVIGEVAVSDAITVYQLLEKKGEVVSESTKQSFLELLCYYNGDDALPEDLIEERWFRQGTRARERQRKTWKDNGVAETVFRSIEPSTSAAYCALLQGMTRHYQVDRAWQLFEEMNHKGIPLTTEAYNSLIRVTSYLREGVEQRWRLVEELLGAMAKQGLQPNVGTLNSALETVSTMGLQRQAKTYALRTLAEFRKLGVEPSLASYYFLLNTFCKERGPTSSILVDIMSQINGRSFTIQDPKDTFFFVTAMDLCRNHLHDKDLAWSVDALLHTGNNYDLIGDSYKESIYYRNLFALLCSTEPFEVFMEFYNKMVPNIYIPEPGIMEEVLRAVDLNGAMDQFPRIWSDMVIFDHTDRENLVTDILAGMVRNQPPSEDLTAKFAKVAWDIWTKLEAQDQERYRQLRCTGPILGDVMILCLRAGDFPKASMVLRKLDKEQHKVLGVPKLAALQLFLETCIANKDVTNAIWCMQYCTDAGFPEAGQLAQLLKDGVELTDSQVTELANIVGSEVMLEKETASIAAL</sequence>
<evidence type="ECO:0000313" key="14">
    <source>
        <dbReference type="EMBL" id="CAD7457111.1"/>
    </source>
</evidence>
<keyword evidence="4" id="KW-0677">Repeat</keyword>
<dbReference type="PANTHER" id="PTHR16276">
    <property type="entry name" value="PENTATRICOPEPTIDE REPEAT DOMAIN-CONTAINING PROTEIN 3"/>
    <property type="match status" value="1"/>
</dbReference>
<keyword evidence="3" id="KW-0699">rRNA-binding</keyword>
<evidence type="ECO:0000256" key="3">
    <source>
        <dbReference type="ARBA" id="ARBA00022730"/>
    </source>
</evidence>
<keyword evidence="6" id="KW-0694">RNA-binding</keyword>
<keyword evidence="5" id="KW-0810">Translation regulation</keyword>
<evidence type="ECO:0000256" key="12">
    <source>
        <dbReference type="PROSITE-ProRule" id="PRU00708"/>
    </source>
</evidence>
<protein>
    <recommendedName>
        <fullName evidence="11">Small ribosomal subunit protein mS39</fullName>
    </recommendedName>
</protein>
<comment type="subcellular location">
    <subcellularLocation>
        <location evidence="1">Mitochondrion</location>
    </subcellularLocation>
</comment>
<dbReference type="NCBIfam" id="TIGR00756">
    <property type="entry name" value="PPR"/>
    <property type="match status" value="1"/>
</dbReference>
<dbReference type="GO" id="GO:0019843">
    <property type="term" value="F:rRNA binding"/>
    <property type="evidence" value="ECO:0007669"/>
    <property type="project" value="UniProtKB-KW"/>
</dbReference>
<evidence type="ECO:0000256" key="7">
    <source>
        <dbReference type="ARBA" id="ARBA00022946"/>
    </source>
</evidence>
<evidence type="ECO:0000256" key="11">
    <source>
        <dbReference type="ARBA" id="ARBA00035134"/>
    </source>
</evidence>
<dbReference type="GO" id="GO:0043024">
    <property type="term" value="F:ribosomal small subunit binding"/>
    <property type="evidence" value="ECO:0007669"/>
    <property type="project" value="InterPro"/>
</dbReference>
<evidence type="ECO:0000256" key="5">
    <source>
        <dbReference type="ARBA" id="ARBA00022845"/>
    </source>
</evidence>
<keyword evidence="9" id="KW-0496">Mitochondrion</keyword>
<keyword evidence="10" id="KW-0687">Ribonucleoprotein</keyword>
<evidence type="ECO:0000256" key="13">
    <source>
        <dbReference type="SAM" id="MobiDB-lite"/>
    </source>
</evidence>
<dbReference type="GO" id="GO:0032543">
    <property type="term" value="P:mitochondrial translation"/>
    <property type="evidence" value="ECO:0007669"/>
    <property type="project" value="InterPro"/>
</dbReference>
<keyword evidence="7" id="KW-0809">Transit peptide</keyword>
<dbReference type="PROSITE" id="PS51375">
    <property type="entry name" value="PPR"/>
    <property type="match status" value="1"/>
</dbReference>
<dbReference type="PANTHER" id="PTHR16276:SF1">
    <property type="entry name" value="SMALL RIBOSOMAL SUBUNIT PROTEIN MS39"/>
    <property type="match status" value="1"/>
</dbReference>
<evidence type="ECO:0000256" key="2">
    <source>
        <dbReference type="ARBA" id="ARBA00008551"/>
    </source>
</evidence>
<dbReference type="InterPro" id="IPR037387">
    <property type="entry name" value="PTCD3"/>
</dbReference>
<organism evidence="14">
    <name type="scientific">Timema tahoe</name>
    <dbReference type="NCBI Taxonomy" id="61484"/>
    <lineage>
        <taxon>Eukaryota</taxon>
        <taxon>Metazoa</taxon>
        <taxon>Ecdysozoa</taxon>
        <taxon>Arthropoda</taxon>
        <taxon>Hexapoda</taxon>
        <taxon>Insecta</taxon>
        <taxon>Pterygota</taxon>
        <taxon>Neoptera</taxon>
        <taxon>Polyneoptera</taxon>
        <taxon>Phasmatodea</taxon>
        <taxon>Timematodea</taxon>
        <taxon>Timematoidea</taxon>
        <taxon>Timematidae</taxon>
        <taxon>Timema</taxon>
    </lineage>
</organism>
<feature type="region of interest" description="Disordered" evidence="13">
    <location>
        <begin position="1"/>
        <end position="57"/>
    </location>
</feature>
<accession>A0A7R9IEZ2</accession>
<gene>
    <name evidence="14" type="ORF">TTEB3V08_LOCUS5120</name>
</gene>
<dbReference type="GO" id="GO:0006417">
    <property type="term" value="P:regulation of translation"/>
    <property type="evidence" value="ECO:0007669"/>
    <property type="project" value="UniProtKB-KW"/>
</dbReference>
<evidence type="ECO:0000256" key="4">
    <source>
        <dbReference type="ARBA" id="ARBA00022737"/>
    </source>
</evidence>
<dbReference type="AlphaFoldDB" id="A0A7R9IEZ2"/>
<feature type="repeat" description="PPR" evidence="12">
    <location>
        <begin position="280"/>
        <end position="314"/>
    </location>
</feature>
<dbReference type="Pfam" id="PF13812">
    <property type="entry name" value="PPR_3"/>
    <property type="match status" value="1"/>
</dbReference>
<evidence type="ECO:0000256" key="8">
    <source>
        <dbReference type="ARBA" id="ARBA00022980"/>
    </source>
</evidence>
<dbReference type="GO" id="GO:0005739">
    <property type="term" value="C:mitochondrion"/>
    <property type="evidence" value="ECO:0007669"/>
    <property type="project" value="UniProtKB-SubCell"/>
</dbReference>
<dbReference type="GO" id="GO:1990904">
    <property type="term" value="C:ribonucleoprotein complex"/>
    <property type="evidence" value="ECO:0007669"/>
    <property type="project" value="UniProtKB-KW"/>
</dbReference>
<reference evidence="14" key="1">
    <citation type="submission" date="2020-11" db="EMBL/GenBank/DDBJ databases">
        <authorList>
            <person name="Tran Van P."/>
        </authorList>
    </citation>
    <scope>NUCLEOTIDE SEQUENCE</scope>
</reference>
<evidence type="ECO:0000256" key="6">
    <source>
        <dbReference type="ARBA" id="ARBA00022884"/>
    </source>
</evidence>
<dbReference type="GO" id="GO:0005840">
    <property type="term" value="C:ribosome"/>
    <property type="evidence" value="ECO:0007669"/>
    <property type="project" value="UniProtKB-KW"/>
</dbReference>
<evidence type="ECO:0000256" key="1">
    <source>
        <dbReference type="ARBA" id="ARBA00004173"/>
    </source>
</evidence>
<name>A0A7R9IEZ2_9NEOP</name>
<evidence type="ECO:0000256" key="10">
    <source>
        <dbReference type="ARBA" id="ARBA00023274"/>
    </source>
</evidence>
<dbReference type="Gene3D" id="1.25.40.10">
    <property type="entry name" value="Tetratricopeptide repeat domain"/>
    <property type="match status" value="1"/>
</dbReference>